<dbReference type="EMBL" id="UINC01040152">
    <property type="protein sequence ID" value="SVB39624.1"/>
    <property type="molecule type" value="Genomic_DNA"/>
</dbReference>
<name>A0A382DNQ8_9ZZZZ</name>
<gene>
    <name evidence="1" type="ORF">METZ01_LOCUS192478</name>
</gene>
<reference evidence="1" key="1">
    <citation type="submission" date="2018-05" db="EMBL/GenBank/DDBJ databases">
        <authorList>
            <person name="Lanie J.A."/>
            <person name="Ng W.-L."/>
            <person name="Kazmierczak K.M."/>
            <person name="Andrzejewski T.M."/>
            <person name="Davidsen T.M."/>
            <person name="Wayne K.J."/>
            <person name="Tettelin H."/>
            <person name="Glass J.I."/>
            <person name="Rusch D."/>
            <person name="Podicherti R."/>
            <person name="Tsui H.-C.T."/>
            <person name="Winkler M.E."/>
        </authorList>
    </citation>
    <scope>NUCLEOTIDE SEQUENCE</scope>
</reference>
<sequence>MSKEKKGHVDLDSVHDKLADKYKIDKNIDSKV</sequence>
<protein>
    <submittedName>
        <fullName evidence="1">Uncharacterized protein</fullName>
    </submittedName>
</protein>
<accession>A0A382DNQ8</accession>
<feature type="non-terminal residue" evidence="1">
    <location>
        <position position="32"/>
    </location>
</feature>
<dbReference type="AlphaFoldDB" id="A0A382DNQ8"/>
<organism evidence="1">
    <name type="scientific">marine metagenome</name>
    <dbReference type="NCBI Taxonomy" id="408172"/>
    <lineage>
        <taxon>unclassified sequences</taxon>
        <taxon>metagenomes</taxon>
        <taxon>ecological metagenomes</taxon>
    </lineage>
</organism>
<proteinExistence type="predicted"/>
<evidence type="ECO:0000313" key="1">
    <source>
        <dbReference type="EMBL" id="SVB39624.1"/>
    </source>
</evidence>